<keyword evidence="9" id="KW-1185">Reference proteome</keyword>
<protein>
    <recommendedName>
        <fullName evidence="7">THAP-type domain-containing protein</fullName>
    </recommendedName>
</protein>
<dbReference type="OrthoDB" id="7574697at2759"/>
<evidence type="ECO:0000256" key="1">
    <source>
        <dbReference type="ARBA" id="ARBA00022723"/>
    </source>
</evidence>
<evidence type="ECO:0000256" key="6">
    <source>
        <dbReference type="SAM" id="Phobius"/>
    </source>
</evidence>
<evidence type="ECO:0000256" key="2">
    <source>
        <dbReference type="ARBA" id="ARBA00022771"/>
    </source>
</evidence>
<dbReference type="EMBL" id="NNAY01000064">
    <property type="protein sequence ID" value="OXU31386.1"/>
    <property type="molecule type" value="Genomic_DNA"/>
</dbReference>
<dbReference type="PROSITE" id="PS50950">
    <property type="entry name" value="ZF_THAP"/>
    <property type="match status" value="1"/>
</dbReference>
<dbReference type="AlphaFoldDB" id="A0A232FKV6"/>
<organism evidence="8 9">
    <name type="scientific">Trichomalopsis sarcophagae</name>
    <dbReference type="NCBI Taxonomy" id="543379"/>
    <lineage>
        <taxon>Eukaryota</taxon>
        <taxon>Metazoa</taxon>
        <taxon>Ecdysozoa</taxon>
        <taxon>Arthropoda</taxon>
        <taxon>Hexapoda</taxon>
        <taxon>Insecta</taxon>
        <taxon>Pterygota</taxon>
        <taxon>Neoptera</taxon>
        <taxon>Endopterygota</taxon>
        <taxon>Hymenoptera</taxon>
        <taxon>Apocrita</taxon>
        <taxon>Proctotrupomorpha</taxon>
        <taxon>Chalcidoidea</taxon>
        <taxon>Pteromalidae</taxon>
        <taxon>Pteromalinae</taxon>
        <taxon>Trichomalopsis</taxon>
    </lineage>
</organism>
<keyword evidence="4 5" id="KW-0238">DNA-binding</keyword>
<dbReference type="PANTHER" id="PTHR46600">
    <property type="entry name" value="THAP DOMAIN-CONTAINING"/>
    <property type="match status" value="1"/>
</dbReference>
<keyword evidence="6" id="KW-1133">Transmembrane helix</keyword>
<dbReference type="Gene3D" id="6.20.210.20">
    <property type="entry name" value="THAP domain"/>
    <property type="match status" value="1"/>
</dbReference>
<comment type="caution">
    <text evidence="8">The sequence shown here is derived from an EMBL/GenBank/DDBJ whole genome shotgun (WGS) entry which is preliminary data.</text>
</comment>
<dbReference type="GO" id="GO:0008270">
    <property type="term" value="F:zinc ion binding"/>
    <property type="evidence" value="ECO:0007669"/>
    <property type="project" value="UniProtKB-KW"/>
</dbReference>
<dbReference type="GO" id="GO:0043565">
    <property type="term" value="F:sequence-specific DNA binding"/>
    <property type="evidence" value="ECO:0007669"/>
    <property type="project" value="InterPro"/>
</dbReference>
<dbReference type="InterPro" id="IPR038441">
    <property type="entry name" value="THAP_Znf_sf"/>
</dbReference>
<dbReference type="InterPro" id="IPR026516">
    <property type="entry name" value="THAP1/10"/>
</dbReference>
<keyword evidence="1" id="KW-0479">Metal-binding</keyword>
<keyword evidence="6" id="KW-0472">Membrane</keyword>
<dbReference type="SMART" id="SM00980">
    <property type="entry name" value="THAP"/>
    <property type="match status" value="1"/>
</dbReference>
<gene>
    <name evidence="8" type="ORF">TSAR_005900</name>
</gene>
<dbReference type="SMART" id="SM00692">
    <property type="entry name" value="DM3"/>
    <property type="match status" value="1"/>
</dbReference>
<keyword evidence="2 5" id="KW-0863">Zinc-finger</keyword>
<dbReference type="Proteomes" id="UP000215335">
    <property type="component" value="Unassembled WGS sequence"/>
</dbReference>
<dbReference type="PANTHER" id="PTHR46600:SF11">
    <property type="entry name" value="THAP DOMAIN-CONTAINING PROTEIN 10"/>
    <property type="match status" value="1"/>
</dbReference>
<dbReference type="SUPFAM" id="SSF57716">
    <property type="entry name" value="Glucocorticoid receptor-like (DNA-binding domain)"/>
    <property type="match status" value="1"/>
</dbReference>
<evidence type="ECO:0000259" key="7">
    <source>
        <dbReference type="PROSITE" id="PS50950"/>
    </source>
</evidence>
<accession>A0A232FKV6</accession>
<proteinExistence type="predicted"/>
<name>A0A232FKV6_9HYME</name>
<evidence type="ECO:0000313" key="8">
    <source>
        <dbReference type="EMBL" id="OXU31386.1"/>
    </source>
</evidence>
<sequence>MPSCSVKFCRNWNGNATSRSIKFFKYPVDARIADIWIKACENENLILKNARICSIHFTEDCFERKPEHLIVPGDTNIIRLSKTAIPTLNLHIKIIYLILIFSYYNILKSEYLEQLVFVPYTSLKIVLSESQSI</sequence>
<reference evidence="8 9" key="1">
    <citation type="journal article" date="2017" name="Curr. Biol.">
        <title>The Evolution of Venom by Co-option of Single-Copy Genes.</title>
        <authorList>
            <person name="Martinson E.O."/>
            <person name="Mrinalini"/>
            <person name="Kelkar Y.D."/>
            <person name="Chang C.H."/>
            <person name="Werren J.H."/>
        </authorList>
    </citation>
    <scope>NUCLEOTIDE SEQUENCE [LARGE SCALE GENOMIC DNA]</scope>
    <source>
        <strain evidence="8 9">Alberta</strain>
        <tissue evidence="8">Whole body</tissue>
    </source>
</reference>
<keyword evidence="3" id="KW-0862">Zinc</keyword>
<feature type="transmembrane region" description="Helical" evidence="6">
    <location>
        <begin position="88"/>
        <end position="106"/>
    </location>
</feature>
<evidence type="ECO:0000256" key="3">
    <source>
        <dbReference type="ARBA" id="ARBA00022833"/>
    </source>
</evidence>
<evidence type="ECO:0000256" key="5">
    <source>
        <dbReference type="PROSITE-ProRule" id="PRU00309"/>
    </source>
</evidence>
<evidence type="ECO:0000256" key="4">
    <source>
        <dbReference type="ARBA" id="ARBA00023125"/>
    </source>
</evidence>
<keyword evidence="6" id="KW-0812">Transmembrane</keyword>
<feature type="domain" description="THAP-type" evidence="7">
    <location>
        <begin position="1"/>
        <end position="89"/>
    </location>
</feature>
<evidence type="ECO:0000313" key="9">
    <source>
        <dbReference type="Proteomes" id="UP000215335"/>
    </source>
</evidence>
<dbReference type="Pfam" id="PF05485">
    <property type="entry name" value="THAP"/>
    <property type="match status" value="1"/>
</dbReference>
<dbReference type="InterPro" id="IPR006612">
    <property type="entry name" value="THAP_Znf"/>
</dbReference>